<organism evidence="9">
    <name type="scientific">Lotharella oceanica</name>
    <dbReference type="NCBI Taxonomy" id="641309"/>
    <lineage>
        <taxon>Eukaryota</taxon>
        <taxon>Sar</taxon>
        <taxon>Rhizaria</taxon>
        <taxon>Cercozoa</taxon>
        <taxon>Chlorarachniophyceae</taxon>
        <taxon>Lotharella</taxon>
    </lineage>
</organism>
<evidence type="ECO:0000256" key="2">
    <source>
        <dbReference type="ARBA" id="ARBA00022771"/>
    </source>
</evidence>
<dbReference type="PROSITE" id="PS50089">
    <property type="entry name" value="ZF_RING_2"/>
    <property type="match status" value="1"/>
</dbReference>
<keyword evidence="1" id="KW-0479">Metal-binding</keyword>
<evidence type="ECO:0000256" key="4">
    <source>
        <dbReference type="PROSITE-ProRule" id="PRU00175"/>
    </source>
</evidence>
<evidence type="ECO:0000256" key="5">
    <source>
        <dbReference type="SAM" id="MobiDB-lite"/>
    </source>
</evidence>
<dbReference type="Pfam" id="PF12906">
    <property type="entry name" value="RINGv"/>
    <property type="match status" value="1"/>
</dbReference>
<keyword evidence="2 4" id="KW-0863">Zinc-finger</keyword>
<feature type="compositionally biased region" description="Basic and acidic residues" evidence="5">
    <location>
        <begin position="37"/>
        <end position="58"/>
    </location>
</feature>
<dbReference type="InterPro" id="IPR001841">
    <property type="entry name" value="Znf_RING"/>
</dbReference>
<feature type="region of interest" description="Disordered" evidence="5">
    <location>
        <begin position="1"/>
        <end position="59"/>
    </location>
</feature>
<feature type="transmembrane region" description="Helical" evidence="6">
    <location>
        <begin position="149"/>
        <end position="169"/>
    </location>
</feature>
<evidence type="ECO:0000256" key="1">
    <source>
        <dbReference type="ARBA" id="ARBA00022723"/>
    </source>
</evidence>
<dbReference type="AlphaFoldDB" id="A0A7S2TPP2"/>
<keyword evidence="6" id="KW-0472">Membrane</keyword>
<keyword evidence="6" id="KW-0812">Transmembrane</keyword>
<evidence type="ECO:0000259" key="8">
    <source>
        <dbReference type="PROSITE" id="PS51292"/>
    </source>
</evidence>
<dbReference type="GO" id="GO:0008270">
    <property type="term" value="F:zinc ion binding"/>
    <property type="evidence" value="ECO:0007669"/>
    <property type="project" value="UniProtKB-KW"/>
</dbReference>
<dbReference type="InterPro" id="IPR011016">
    <property type="entry name" value="Znf_RING-CH"/>
</dbReference>
<evidence type="ECO:0008006" key="10">
    <source>
        <dbReference type="Google" id="ProtNLM"/>
    </source>
</evidence>
<keyword evidence="6" id="KW-1133">Transmembrane helix</keyword>
<keyword evidence="3" id="KW-0862">Zinc</keyword>
<feature type="domain" description="RING-CH-type" evidence="8">
    <location>
        <begin position="60"/>
        <end position="117"/>
    </location>
</feature>
<sequence length="258" mass="28735">MLQGLPRSDEKEAGLGPLPMDTNEDLPSTSLGNPLEEAMRKEEAGEIKRIEEGKRDDLSTEPGDVMDCRICYGGEEGPLYIVCKCNAPVHEACLIKWMESKPDPTICEVCREEYAVKRGVQLKCDCNKGAERFFNSCPRGLTCRTAVRMTMLFIICLSGTLMFLMLLAIVVESSIANSDSAIWISLITAAVAWKLLTVRAMRLCLRGLCVKIKELLCMCCIEEMYIDRSRAERYVSNTEEVGGDTGAEDAYRHVTQVV</sequence>
<dbReference type="SUPFAM" id="SSF57850">
    <property type="entry name" value="RING/U-box"/>
    <property type="match status" value="1"/>
</dbReference>
<dbReference type="SMART" id="SM00744">
    <property type="entry name" value="RINGv"/>
    <property type="match status" value="1"/>
</dbReference>
<dbReference type="Gene3D" id="3.30.40.10">
    <property type="entry name" value="Zinc/RING finger domain, C3HC4 (zinc finger)"/>
    <property type="match status" value="1"/>
</dbReference>
<name>A0A7S2TPP2_9EUKA</name>
<gene>
    <name evidence="9" type="ORF">LSP00402_LOCUS9809</name>
</gene>
<accession>A0A7S2TPP2</accession>
<evidence type="ECO:0000256" key="6">
    <source>
        <dbReference type="SAM" id="Phobius"/>
    </source>
</evidence>
<dbReference type="PROSITE" id="PS51292">
    <property type="entry name" value="ZF_RING_CH"/>
    <property type="match status" value="1"/>
</dbReference>
<evidence type="ECO:0000313" key="9">
    <source>
        <dbReference type="EMBL" id="CAD9763726.1"/>
    </source>
</evidence>
<reference evidence="9" key="1">
    <citation type="submission" date="2021-01" db="EMBL/GenBank/DDBJ databases">
        <authorList>
            <person name="Corre E."/>
            <person name="Pelletier E."/>
            <person name="Niang G."/>
            <person name="Scheremetjew M."/>
            <person name="Finn R."/>
            <person name="Kale V."/>
            <person name="Holt S."/>
            <person name="Cochrane G."/>
            <person name="Meng A."/>
            <person name="Brown T."/>
            <person name="Cohen L."/>
        </authorList>
    </citation>
    <scope>NUCLEOTIDE SEQUENCE</scope>
    <source>
        <strain evidence="9">CCMP622</strain>
    </source>
</reference>
<feature type="domain" description="RING-type" evidence="7">
    <location>
        <begin position="68"/>
        <end position="111"/>
    </location>
</feature>
<dbReference type="InterPro" id="IPR013083">
    <property type="entry name" value="Znf_RING/FYVE/PHD"/>
</dbReference>
<evidence type="ECO:0000256" key="3">
    <source>
        <dbReference type="ARBA" id="ARBA00022833"/>
    </source>
</evidence>
<dbReference type="EMBL" id="HBHP01015810">
    <property type="protein sequence ID" value="CAD9763726.1"/>
    <property type="molecule type" value="Transcribed_RNA"/>
</dbReference>
<proteinExistence type="predicted"/>
<feature type="transmembrane region" description="Helical" evidence="6">
    <location>
        <begin position="181"/>
        <end position="198"/>
    </location>
</feature>
<evidence type="ECO:0000259" key="7">
    <source>
        <dbReference type="PROSITE" id="PS50089"/>
    </source>
</evidence>
<protein>
    <recommendedName>
        <fullName evidence="10">RING-CH-type domain-containing protein</fullName>
    </recommendedName>
</protein>